<keyword evidence="2" id="KW-1185">Reference proteome</keyword>
<reference evidence="1" key="1">
    <citation type="submission" date="2022-10" db="EMBL/GenBank/DDBJ databases">
        <title>Complete Genome of Trichothecium roseum strain YXFP-22015, a Plant Pathogen Isolated from Citrus.</title>
        <authorList>
            <person name="Wang Y."/>
            <person name="Zhu L."/>
        </authorList>
    </citation>
    <scope>NUCLEOTIDE SEQUENCE</scope>
    <source>
        <strain evidence="1">YXFP-22015</strain>
    </source>
</reference>
<dbReference type="EMBL" id="CM047947">
    <property type="protein sequence ID" value="KAI9896844.1"/>
    <property type="molecule type" value="Genomic_DNA"/>
</dbReference>
<name>A0ACC0UTJ1_9HYPO</name>
<proteinExistence type="predicted"/>
<accession>A0ACC0UTJ1</accession>
<organism evidence="1 2">
    <name type="scientific">Trichothecium roseum</name>
    <dbReference type="NCBI Taxonomy" id="47278"/>
    <lineage>
        <taxon>Eukaryota</taxon>
        <taxon>Fungi</taxon>
        <taxon>Dikarya</taxon>
        <taxon>Ascomycota</taxon>
        <taxon>Pezizomycotina</taxon>
        <taxon>Sordariomycetes</taxon>
        <taxon>Hypocreomycetidae</taxon>
        <taxon>Hypocreales</taxon>
        <taxon>Hypocreales incertae sedis</taxon>
        <taxon>Trichothecium</taxon>
    </lineage>
</organism>
<protein>
    <submittedName>
        <fullName evidence="1">Uncharacterized protein</fullName>
    </submittedName>
</protein>
<comment type="caution">
    <text evidence="1">The sequence shown here is derived from an EMBL/GenBank/DDBJ whole genome shotgun (WGS) entry which is preliminary data.</text>
</comment>
<sequence length="228" mass="24874">MDKITLFRGFPVTNNYVWSPFVVKFEARLRHADVAYALAVGSPRTAPRGKIPYVSLPTGMGDDSATIGDSTLIIRALMMTGDGDNKGVLPDLNARLTPAQRAQDLALRAMLEEKLYFYNGRERWVDNYAIMKEGVLAAVPWPLRGVVGWMARGAMTRTLHGQGTGRLADDEVDGFRGEIWESVEGLLGEVRTGAEEGEGPFWVLGGEGPSEADMCLFGFIVSALMCDA</sequence>
<gene>
    <name evidence="1" type="ORF">N3K66_007866</name>
</gene>
<dbReference type="Proteomes" id="UP001163324">
    <property type="component" value="Chromosome 8"/>
</dbReference>
<evidence type="ECO:0000313" key="1">
    <source>
        <dbReference type="EMBL" id="KAI9896844.1"/>
    </source>
</evidence>
<evidence type="ECO:0000313" key="2">
    <source>
        <dbReference type="Proteomes" id="UP001163324"/>
    </source>
</evidence>